<dbReference type="AlphaFoldDB" id="A0A4Y8L415"/>
<dbReference type="Gene3D" id="1.20.1600.10">
    <property type="entry name" value="Outer membrane efflux proteins (OEP)"/>
    <property type="match status" value="1"/>
</dbReference>
<accession>A0A4Y8L415</accession>
<reference evidence="8 9" key="1">
    <citation type="submission" date="2019-03" db="EMBL/GenBank/DDBJ databases">
        <title>San Antonio Military Medical Center submission to MRSN (WRAIR), pending publication.</title>
        <authorList>
            <person name="Blyth D.M."/>
            <person name="Mccarthy S.L."/>
            <person name="Schall S.E."/>
            <person name="Stam J.A."/>
            <person name="Ong A.C."/>
            <person name="Mcgann P.T."/>
        </authorList>
    </citation>
    <scope>NUCLEOTIDE SEQUENCE [LARGE SCALE GENOMIC DNA]</scope>
    <source>
        <strain evidence="8 9">MRSN571793</strain>
    </source>
</reference>
<dbReference type="GO" id="GO:1990281">
    <property type="term" value="C:efflux pump complex"/>
    <property type="evidence" value="ECO:0007669"/>
    <property type="project" value="TreeGrafter"/>
</dbReference>
<dbReference type="SUPFAM" id="SSF56954">
    <property type="entry name" value="Outer membrane efflux proteins (OEP)"/>
    <property type="match status" value="1"/>
</dbReference>
<dbReference type="GO" id="GO:0015288">
    <property type="term" value="F:porin activity"/>
    <property type="evidence" value="ECO:0007669"/>
    <property type="project" value="TreeGrafter"/>
</dbReference>
<comment type="subcellular location">
    <subcellularLocation>
        <location evidence="1">Cell outer membrane</location>
    </subcellularLocation>
</comment>
<protein>
    <submittedName>
        <fullName evidence="8">TolC family protein</fullName>
    </submittedName>
</protein>
<keyword evidence="6" id="KW-0472">Membrane</keyword>
<proteinExistence type="inferred from homology"/>
<evidence type="ECO:0000313" key="8">
    <source>
        <dbReference type="EMBL" id="TFD96242.1"/>
    </source>
</evidence>
<dbReference type="PANTHER" id="PTHR30026:SF20">
    <property type="entry name" value="OUTER MEMBRANE PROTEIN TOLC"/>
    <property type="match status" value="1"/>
</dbReference>
<evidence type="ECO:0000256" key="7">
    <source>
        <dbReference type="ARBA" id="ARBA00023237"/>
    </source>
</evidence>
<comment type="caution">
    <text evidence="8">The sequence shown here is derived from an EMBL/GenBank/DDBJ whole genome shotgun (WGS) entry which is preliminary data.</text>
</comment>
<dbReference type="STRING" id="1121485.GCA_000426485_00679"/>
<organism evidence="8 9">
    <name type="scientific">Dysgonomonas capnocytophagoides</name>
    <dbReference type="NCBI Taxonomy" id="45254"/>
    <lineage>
        <taxon>Bacteria</taxon>
        <taxon>Pseudomonadati</taxon>
        <taxon>Bacteroidota</taxon>
        <taxon>Bacteroidia</taxon>
        <taxon>Bacteroidales</taxon>
        <taxon>Dysgonomonadaceae</taxon>
        <taxon>Dysgonomonas</taxon>
    </lineage>
</organism>
<gene>
    <name evidence="8" type="ORF">E2605_11665</name>
</gene>
<keyword evidence="7" id="KW-0998">Cell outer membrane</keyword>
<evidence type="ECO:0000256" key="5">
    <source>
        <dbReference type="ARBA" id="ARBA00022692"/>
    </source>
</evidence>
<dbReference type="Proteomes" id="UP000297861">
    <property type="component" value="Unassembled WGS sequence"/>
</dbReference>
<evidence type="ECO:0000256" key="3">
    <source>
        <dbReference type="ARBA" id="ARBA00022448"/>
    </source>
</evidence>
<dbReference type="PROSITE" id="PS51257">
    <property type="entry name" value="PROKAR_LIPOPROTEIN"/>
    <property type="match status" value="1"/>
</dbReference>
<evidence type="ECO:0000256" key="4">
    <source>
        <dbReference type="ARBA" id="ARBA00022452"/>
    </source>
</evidence>
<keyword evidence="5" id="KW-0812">Transmembrane</keyword>
<evidence type="ECO:0000313" key="9">
    <source>
        <dbReference type="Proteomes" id="UP000297861"/>
    </source>
</evidence>
<dbReference type="PANTHER" id="PTHR30026">
    <property type="entry name" value="OUTER MEMBRANE PROTEIN TOLC"/>
    <property type="match status" value="1"/>
</dbReference>
<evidence type="ECO:0000256" key="1">
    <source>
        <dbReference type="ARBA" id="ARBA00004442"/>
    </source>
</evidence>
<sequence>MKRTYIVFAFLATIGCLFASGIKAQEAWTLRLCIEYARQQNIQVQKSQVSAESYSVDVLQSKAALFPSLTGSVSQRLANSQVANSNGDYKYEQTFAGEYSLNASVTVYNGNRNRDAIKTAQMKKSAQDLTTQELQNSIEISITQAYLQMLYTRESIKNNENIVATSEAELKQAKIFLDAGSTTRSEYAQVEAQYSSDKYNLVLAQNSYDNYKLQLKQLLELDQDVDFEVAFPEVGDDEVLQMVASKRDVYSTALAIMPEIKNSKLGIDIANLSKKTAKSGYLPTVSLTGSIGTGNIYNQSPSFFTQLDRNFNQSIGVSVSIPIFDNRQNKSNVQKADLDIRTAELELLDTQKTLLKTIEGLYQDVVSAQSKYIAAKDQLNSTRLSYELVQEQFNLGMRNTVELTTEKNNYTNALQNLLQAKYTALLSLKLLNFYQGQEISL</sequence>
<comment type="similarity">
    <text evidence="2">Belongs to the outer membrane factor (OMF) (TC 1.B.17) family.</text>
</comment>
<evidence type="ECO:0000256" key="2">
    <source>
        <dbReference type="ARBA" id="ARBA00007613"/>
    </source>
</evidence>
<dbReference type="RefSeq" id="WP_035332330.1">
    <property type="nucleotide sequence ID" value="NZ_JAWZLG010000015.1"/>
</dbReference>
<dbReference type="Pfam" id="PF02321">
    <property type="entry name" value="OEP"/>
    <property type="match status" value="2"/>
</dbReference>
<dbReference type="EMBL" id="SOML01000006">
    <property type="protein sequence ID" value="TFD96242.1"/>
    <property type="molecule type" value="Genomic_DNA"/>
</dbReference>
<dbReference type="GO" id="GO:0015562">
    <property type="term" value="F:efflux transmembrane transporter activity"/>
    <property type="evidence" value="ECO:0007669"/>
    <property type="project" value="InterPro"/>
</dbReference>
<keyword evidence="3" id="KW-0813">Transport</keyword>
<dbReference type="GO" id="GO:0009279">
    <property type="term" value="C:cell outer membrane"/>
    <property type="evidence" value="ECO:0007669"/>
    <property type="project" value="UniProtKB-SubCell"/>
</dbReference>
<dbReference type="InterPro" id="IPR051906">
    <property type="entry name" value="TolC-like"/>
</dbReference>
<evidence type="ECO:0000256" key="6">
    <source>
        <dbReference type="ARBA" id="ARBA00023136"/>
    </source>
</evidence>
<keyword evidence="4" id="KW-1134">Transmembrane beta strand</keyword>
<name>A0A4Y8L415_9BACT</name>
<keyword evidence="9" id="KW-1185">Reference proteome</keyword>
<dbReference type="InterPro" id="IPR003423">
    <property type="entry name" value="OMP_efflux"/>
</dbReference>
<dbReference type="OrthoDB" id="9811587at2"/>